<reference evidence="1" key="1">
    <citation type="submission" date="2021-02" db="EMBL/GenBank/DDBJ databases">
        <authorList>
            <person name="Nowell W R."/>
        </authorList>
    </citation>
    <scope>NUCLEOTIDE SEQUENCE</scope>
</reference>
<proteinExistence type="predicted"/>
<evidence type="ECO:0000313" key="2">
    <source>
        <dbReference type="Proteomes" id="UP000663844"/>
    </source>
</evidence>
<feature type="non-terminal residue" evidence="1">
    <location>
        <position position="112"/>
    </location>
</feature>
<sequence length="112" mass="13491">ELYTKCQSKRNFICCLNRNQSRIDIYEWKLHESVHTYRLLANLQLDEQIFQWACQIDVEWGFIVYCTLTNGELRKYNVTMMTYLPVKTILQISIDRFEVQGDFVIALDKTKW</sequence>
<protein>
    <submittedName>
        <fullName evidence="1">Uncharacterized protein</fullName>
    </submittedName>
</protein>
<dbReference type="Proteomes" id="UP000663844">
    <property type="component" value="Unassembled WGS sequence"/>
</dbReference>
<accession>A0A820DEG7</accession>
<dbReference type="AlphaFoldDB" id="A0A820DEG7"/>
<comment type="caution">
    <text evidence="1">The sequence shown here is derived from an EMBL/GenBank/DDBJ whole genome shotgun (WGS) entry which is preliminary data.</text>
</comment>
<organism evidence="1 2">
    <name type="scientific">Adineta steineri</name>
    <dbReference type="NCBI Taxonomy" id="433720"/>
    <lineage>
        <taxon>Eukaryota</taxon>
        <taxon>Metazoa</taxon>
        <taxon>Spiralia</taxon>
        <taxon>Gnathifera</taxon>
        <taxon>Rotifera</taxon>
        <taxon>Eurotatoria</taxon>
        <taxon>Bdelloidea</taxon>
        <taxon>Adinetida</taxon>
        <taxon>Adinetidae</taxon>
        <taxon>Adineta</taxon>
    </lineage>
</organism>
<name>A0A820DEG7_9BILA</name>
<gene>
    <name evidence="1" type="ORF">OXD698_LOCUS42392</name>
</gene>
<evidence type="ECO:0000313" key="1">
    <source>
        <dbReference type="EMBL" id="CAF4230937.1"/>
    </source>
</evidence>
<dbReference type="EMBL" id="CAJOAZ010011055">
    <property type="protein sequence ID" value="CAF4230937.1"/>
    <property type="molecule type" value="Genomic_DNA"/>
</dbReference>